<evidence type="ECO:0000313" key="1">
    <source>
        <dbReference type="EMBL" id="PVD18775.1"/>
    </source>
</evidence>
<dbReference type="Gene3D" id="2.170.15.10">
    <property type="entry name" value="Proaerolysin, chain A, domain 3"/>
    <property type="match status" value="1"/>
</dbReference>
<dbReference type="EMBL" id="PZQS01000014">
    <property type="protein sequence ID" value="PVD18775.1"/>
    <property type="molecule type" value="Genomic_DNA"/>
</dbReference>
<proteinExistence type="predicted"/>
<dbReference type="SUPFAM" id="SSF56973">
    <property type="entry name" value="Aerolisin/ETX pore-forming domain"/>
    <property type="match status" value="1"/>
</dbReference>
<evidence type="ECO:0000313" key="2">
    <source>
        <dbReference type="Proteomes" id="UP000245119"/>
    </source>
</evidence>
<protein>
    <submittedName>
        <fullName evidence="1">Uncharacterized protein</fullName>
    </submittedName>
</protein>
<accession>A0A2T7NC94</accession>
<dbReference type="AlphaFoldDB" id="A0A2T7NC94"/>
<organism evidence="1 2">
    <name type="scientific">Pomacea canaliculata</name>
    <name type="common">Golden apple snail</name>
    <dbReference type="NCBI Taxonomy" id="400727"/>
    <lineage>
        <taxon>Eukaryota</taxon>
        <taxon>Metazoa</taxon>
        <taxon>Spiralia</taxon>
        <taxon>Lophotrochozoa</taxon>
        <taxon>Mollusca</taxon>
        <taxon>Gastropoda</taxon>
        <taxon>Caenogastropoda</taxon>
        <taxon>Architaenioglossa</taxon>
        <taxon>Ampullarioidea</taxon>
        <taxon>Ampullariidae</taxon>
        <taxon>Pomacea</taxon>
    </lineage>
</organism>
<name>A0A2T7NC94_POMCA</name>
<keyword evidence="2" id="KW-1185">Reference proteome</keyword>
<dbReference type="Proteomes" id="UP000245119">
    <property type="component" value="Linkage Group LG14"/>
</dbReference>
<gene>
    <name evidence="1" type="ORF">C0Q70_21327</name>
</gene>
<sequence length="363" mass="40484">MPRVLSFPRLYQQHGQGSDIQVPVREIAKSLSDGHLPERVHHRGKANFSIGLPKELPASASSGGEFDMRISVSKTSGETIEETLTWEATSEIHVAKKSSCSARVLLTEVPVSYSFKLWTKMSMPMGSAPATIRRRNSSGFRYTHLIENLQPVFEKYHRHVDFVEELTARSVRSFSVILKTSGIIEGVRLSDQKILLDSKDLVQRPSFIADGPLLSRSFDTDRMYSLPDSFSSSDGNHGEGISGGPSVKMIRAGTERLCLSPASGHQSPNFPIVEEVSEVEEGMRPAPLPHVHPHLLHRSDAAGGRLPRITYHDSRLPDFFPFVGYRLAGHVGNEQKIRDDNYRLAVHREMYDLIHVLCTASFC</sequence>
<reference evidence="1 2" key="1">
    <citation type="submission" date="2018-04" db="EMBL/GenBank/DDBJ databases">
        <title>The genome of golden apple snail Pomacea canaliculata provides insight into stress tolerance and invasive adaptation.</title>
        <authorList>
            <person name="Liu C."/>
            <person name="Liu B."/>
            <person name="Ren Y."/>
            <person name="Zhang Y."/>
            <person name="Wang H."/>
            <person name="Li S."/>
            <person name="Jiang F."/>
            <person name="Yin L."/>
            <person name="Zhang G."/>
            <person name="Qian W."/>
            <person name="Fan W."/>
        </authorList>
    </citation>
    <scope>NUCLEOTIDE SEQUENCE [LARGE SCALE GENOMIC DNA]</scope>
    <source>
        <strain evidence="1">SZHN2017</strain>
        <tissue evidence="1">Muscle</tissue>
    </source>
</reference>
<comment type="caution">
    <text evidence="1">The sequence shown here is derived from an EMBL/GenBank/DDBJ whole genome shotgun (WGS) entry which is preliminary data.</text>
</comment>
<dbReference type="OrthoDB" id="9977517at2759"/>